<keyword evidence="2" id="KW-0812">Transmembrane</keyword>
<reference evidence="3" key="2">
    <citation type="journal article" date="2016" name="Fungal Biol.">
        <title>Ochratoxin A production by Penicillium thymicola.</title>
        <authorList>
            <person name="Nguyen H.D.T."/>
            <person name="McMullin D.R."/>
            <person name="Ponomareva E."/>
            <person name="Riley R."/>
            <person name="Pomraning K.R."/>
            <person name="Baker S.E."/>
            <person name="Seifert K.A."/>
        </authorList>
    </citation>
    <scope>NUCLEOTIDE SEQUENCE</scope>
    <source>
        <strain evidence="3">DAOM 180753</strain>
    </source>
</reference>
<proteinExistence type="predicted"/>
<accession>A0AAI9THQ8</accession>
<feature type="transmembrane region" description="Helical" evidence="2">
    <location>
        <begin position="29"/>
        <end position="51"/>
    </location>
</feature>
<reference evidence="3" key="1">
    <citation type="submission" date="2015-06" db="EMBL/GenBank/DDBJ databases">
        <authorList>
            <person name="Nguyen H."/>
        </authorList>
    </citation>
    <scope>NUCLEOTIDE SEQUENCE</scope>
    <source>
        <strain evidence="3">DAOM 180753</strain>
    </source>
</reference>
<sequence length="125" mass="14308">MAPLPSLVNVNKLSPRDKKYEVDQEKETVLVDLLFALIIAAIVIFLGCIIYQKMKPKYKEEWKPKLKPKLRDCKEKMKTWHDPKEPKAPKPAHVVDRPVSQAPEVNQITSDLNPDYLKMSTAAVV</sequence>
<dbReference type="EMBL" id="LACB01000182">
    <property type="protein sequence ID" value="KAJ9486965.1"/>
    <property type="molecule type" value="Genomic_DNA"/>
</dbReference>
<keyword evidence="2" id="KW-1133">Transmembrane helix</keyword>
<evidence type="ECO:0000256" key="1">
    <source>
        <dbReference type="SAM" id="MobiDB-lite"/>
    </source>
</evidence>
<dbReference type="Proteomes" id="UP001227192">
    <property type="component" value="Unassembled WGS sequence"/>
</dbReference>
<dbReference type="AlphaFoldDB" id="A0AAI9THQ8"/>
<organism evidence="3 4">
    <name type="scientific">Penicillium thymicola</name>
    <dbReference type="NCBI Taxonomy" id="293382"/>
    <lineage>
        <taxon>Eukaryota</taxon>
        <taxon>Fungi</taxon>
        <taxon>Dikarya</taxon>
        <taxon>Ascomycota</taxon>
        <taxon>Pezizomycotina</taxon>
        <taxon>Eurotiomycetes</taxon>
        <taxon>Eurotiomycetidae</taxon>
        <taxon>Eurotiales</taxon>
        <taxon>Aspergillaceae</taxon>
        <taxon>Penicillium</taxon>
    </lineage>
</organism>
<keyword evidence="4" id="KW-1185">Reference proteome</keyword>
<evidence type="ECO:0000313" key="3">
    <source>
        <dbReference type="EMBL" id="KAJ9486965.1"/>
    </source>
</evidence>
<comment type="caution">
    <text evidence="3">The sequence shown here is derived from an EMBL/GenBank/DDBJ whole genome shotgun (WGS) entry which is preliminary data.</text>
</comment>
<evidence type="ECO:0000256" key="2">
    <source>
        <dbReference type="SAM" id="Phobius"/>
    </source>
</evidence>
<feature type="region of interest" description="Disordered" evidence="1">
    <location>
        <begin position="76"/>
        <end position="104"/>
    </location>
</feature>
<feature type="compositionally biased region" description="Basic and acidic residues" evidence="1">
    <location>
        <begin position="76"/>
        <end position="96"/>
    </location>
</feature>
<keyword evidence="2" id="KW-0472">Membrane</keyword>
<evidence type="ECO:0000313" key="4">
    <source>
        <dbReference type="Proteomes" id="UP001227192"/>
    </source>
</evidence>
<protein>
    <submittedName>
        <fullName evidence="3">Uncharacterized protein</fullName>
    </submittedName>
</protein>
<gene>
    <name evidence="3" type="ORF">VN97_g6369</name>
</gene>
<name>A0AAI9THQ8_PENTH</name>